<dbReference type="GO" id="GO:0002143">
    <property type="term" value="P:tRNA wobble position uridine thiolation"/>
    <property type="evidence" value="ECO:0007669"/>
    <property type="project" value="TreeGrafter"/>
</dbReference>
<dbReference type="EC" id="2.8.1.13" evidence="9"/>
<evidence type="ECO:0000256" key="7">
    <source>
        <dbReference type="ARBA" id="ARBA00022884"/>
    </source>
</evidence>
<reference evidence="9" key="1">
    <citation type="submission" date="2019-08" db="EMBL/GenBank/DDBJ databases">
        <authorList>
            <person name="Kucharzyk K."/>
            <person name="Murdoch R.W."/>
            <person name="Higgins S."/>
            <person name="Loffler F."/>
        </authorList>
    </citation>
    <scope>NUCLEOTIDE SEQUENCE</scope>
</reference>
<gene>
    <name evidence="9" type="primary">mnmA_33</name>
    <name evidence="9" type="ORF">SDC9_101143</name>
</gene>
<keyword evidence="2" id="KW-0820">tRNA-binding</keyword>
<dbReference type="EMBL" id="VSSQ01014768">
    <property type="protein sequence ID" value="MPM54365.1"/>
    <property type="molecule type" value="Genomic_DNA"/>
</dbReference>
<dbReference type="PANTHER" id="PTHR11933">
    <property type="entry name" value="TRNA 5-METHYLAMINOMETHYL-2-THIOURIDYLATE -METHYLTRANSFERASE"/>
    <property type="match status" value="1"/>
</dbReference>
<proteinExistence type="predicted"/>
<name>A0A645AMB3_9ZZZZ</name>
<evidence type="ECO:0000256" key="1">
    <source>
        <dbReference type="ARBA" id="ARBA00022490"/>
    </source>
</evidence>
<protein>
    <submittedName>
        <fullName evidence="9">tRNA-specific 2-thiouridylase MnmA</fullName>
        <ecNumber evidence="9">2.8.1.13</ecNumber>
    </submittedName>
</protein>
<dbReference type="InterPro" id="IPR046885">
    <property type="entry name" value="MnmA-like_C"/>
</dbReference>
<dbReference type="PANTHER" id="PTHR11933:SF5">
    <property type="entry name" value="MITOCHONDRIAL TRNA-SPECIFIC 2-THIOURIDYLASE 1"/>
    <property type="match status" value="1"/>
</dbReference>
<dbReference type="FunFam" id="2.40.30.10:FF:000023">
    <property type="entry name" value="tRNA-specific 2-thiouridylase MnmA"/>
    <property type="match status" value="1"/>
</dbReference>
<dbReference type="GO" id="GO:0103016">
    <property type="term" value="F:tRNA-uridine 2-sulfurtransferase activity"/>
    <property type="evidence" value="ECO:0007669"/>
    <property type="project" value="UniProtKB-EC"/>
</dbReference>
<keyword evidence="7" id="KW-0694">RNA-binding</keyword>
<dbReference type="Pfam" id="PF20258">
    <property type="entry name" value="tRNA_Me_trans_C"/>
    <property type="match status" value="1"/>
</dbReference>
<dbReference type="GO" id="GO:0005524">
    <property type="term" value="F:ATP binding"/>
    <property type="evidence" value="ECO:0007669"/>
    <property type="project" value="UniProtKB-KW"/>
</dbReference>
<evidence type="ECO:0000256" key="4">
    <source>
        <dbReference type="ARBA" id="ARBA00022694"/>
    </source>
</evidence>
<keyword evidence="5" id="KW-0547">Nucleotide-binding</keyword>
<evidence type="ECO:0000256" key="2">
    <source>
        <dbReference type="ARBA" id="ARBA00022555"/>
    </source>
</evidence>
<organism evidence="9">
    <name type="scientific">bioreactor metagenome</name>
    <dbReference type="NCBI Taxonomy" id="1076179"/>
    <lineage>
        <taxon>unclassified sequences</taxon>
        <taxon>metagenomes</taxon>
        <taxon>ecological metagenomes</taxon>
    </lineage>
</organism>
<comment type="caution">
    <text evidence="9">The sequence shown here is derived from an EMBL/GenBank/DDBJ whole genome shotgun (WGS) entry which is preliminary data.</text>
</comment>
<keyword evidence="6" id="KW-0067">ATP-binding</keyword>
<evidence type="ECO:0000256" key="5">
    <source>
        <dbReference type="ARBA" id="ARBA00022741"/>
    </source>
</evidence>
<keyword evidence="3 9" id="KW-0808">Transferase</keyword>
<sequence length="106" mass="11970">MVDKDLARNELIVAQGEDHPLLYSRATELEELTWVDAPPCPEGQETQLKAKFRYRQPDQPLSLVWQGDKARLRFDIPQRAITPGQSAVLYRGDECLGGGIITSFSR</sequence>
<dbReference type="AlphaFoldDB" id="A0A645AMB3"/>
<evidence type="ECO:0000256" key="3">
    <source>
        <dbReference type="ARBA" id="ARBA00022679"/>
    </source>
</evidence>
<keyword evidence="1" id="KW-0963">Cytoplasm</keyword>
<evidence type="ECO:0000259" key="8">
    <source>
        <dbReference type="Pfam" id="PF20258"/>
    </source>
</evidence>
<dbReference type="GO" id="GO:0000049">
    <property type="term" value="F:tRNA binding"/>
    <property type="evidence" value="ECO:0007669"/>
    <property type="project" value="UniProtKB-KW"/>
</dbReference>
<dbReference type="Gene3D" id="2.40.30.10">
    <property type="entry name" value="Translation factors"/>
    <property type="match status" value="1"/>
</dbReference>
<keyword evidence="4" id="KW-0819">tRNA processing</keyword>
<feature type="domain" description="tRNA-specific 2-thiouridylase MnmA-like C-terminal" evidence="8">
    <location>
        <begin position="28"/>
        <end position="101"/>
    </location>
</feature>
<evidence type="ECO:0000256" key="6">
    <source>
        <dbReference type="ARBA" id="ARBA00022840"/>
    </source>
</evidence>
<accession>A0A645AMB3</accession>
<evidence type="ECO:0000313" key="9">
    <source>
        <dbReference type="EMBL" id="MPM54365.1"/>
    </source>
</evidence>